<comment type="caution">
    <text evidence="8">The sequence shown here is derived from an EMBL/GenBank/DDBJ whole genome shotgun (WGS) entry which is preliminary data.</text>
</comment>
<dbReference type="InterPro" id="IPR006115">
    <property type="entry name" value="6PGDH_NADP-bd"/>
</dbReference>
<dbReference type="InterPro" id="IPR006114">
    <property type="entry name" value="6PGDH_C"/>
</dbReference>
<dbReference type="Pfam" id="PF03446">
    <property type="entry name" value="NAD_binding_2"/>
    <property type="match status" value="1"/>
</dbReference>
<dbReference type="Pfam" id="PF00393">
    <property type="entry name" value="6PGD"/>
    <property type="match status" value="1"/>
</dbReference>
<evidence type="ECO:0000313" key="8">
    <source>
        <dbReference type="EMBL" id="MEQ3554124.1"/>
    </source>
</evidence>
<keyword evidence="5 6" id="KW-0521">NADP</keyword>
<dbReference type="SUPFAM" id="SSF51735">
    <property type="entry name" value="NAD(P)-binding Rossmann-fold domains"/>
    <property type="match status" value="1"/>
</dbReference>
<dbReference type="Gene3D" id="1.10.1040.10">
    <property type="entry name" value="N-(1-d-carboxylethyl)-l-norvaline Dehydrogenase, domain 2"/>
    <property type="match status" value="1"/>
</dbReference>
<comment type="function">
    <text evidence="5">Catalyzes the oxidative decarboxylation of 6-phosphogluconate to ribulose 5-phosphate and CO(2), with concomitant reduction of NADP to NADPH.</text>
</comment>
<keyword evidence="5 6" id="KW-0570">Pentose shunt</keyword>
<evidence type="ECO:0000256" key="2">
    <source>
        <dbReference type="ARBA" id="ARBA00011738"/>
    </source>
</evidence>
<dbReference type="SMART" id="SM01350">
    <property type="entry name" value="6PGD"/>
    <property type="match status" value="1"/>
</dbReference>
<dbReference type="PRINTS" id="PR00076">
    <property type="entry name" value="6PGDHDRGNASE"/>
</dbReference>
<evidence type="ECO:0000259" key="7">
    <source>
        <dbReference type="SMART" id="SM01350"/>
    </source>
</evidence>
<evidence type="ECO:0000256" key="5">
    <source>
        <dbReference type="PIRNR" id="PIRNR000109"/>
    </source>
</evidence>
<evidence type="ECO:0000256" key="4">
    <source>
        <dbReference type="ARBA" id="ARBA00023064"/>
    </source>
</evidence>
<dbReference type="InterPro" id="IPR013328">
    <property type="entry name" value="6PGD_dom2"/>
</dbReference>
<name>A0ABV1KIE7_9PSEU</name>
<organism evidence="8 9">
    <name type="scientific">Pseudonocardia nematodicida</name>
    <dbReference type="NCBI Taxonomy" id="1206997"/>
    <lineage>
        <taxon>Bacteria</taxon>
        <taxon>Bacillati</taxon>
        <taxon>Actinomycetota</taxon>
        <taxon>Actinomycetes</taxon>
        <taxon>Pseudonocardiales</taxon>
        <taxon>Pseudonocardiaceae</taxon>
        <taxon>Pseudonocardia</taxon>
    </lineage>
</organism>
<comment type="pathway">
    <text evidence="5 6">Carbohydrate degradation; pentose phosphate pathway; D-ribulose 5-phosphate from D-glucose 6-phosphate (oxidative stage): step 3/3.</text>
</comment>
<keyword evidence="3 5" id="KW-0560">Oxidoreductase</keyword>
<comment type="catalytic activity">
    <reaction evidence="5 6">
        <text>6-phospho-D-gluconate + NADP(+) = D-ribulose 5-phosphate + CO2 + NADPH</text>
        <dbReference type="Rhea" id="RHEA:10116"/>
        <dbReference type="ChEBI" id="CHEBI:16526"/>
        <dbReference type="ChEBI" id="CHEBI:57783"/>
        <dbReference type="ChEBI" id="CHEBI:58121"/>
        <dbReference type="ChEBI" id="CHEBI:58349"/>
        <dbReference type="ChEBI" id="CHEBI:58759"/>
        <dbReference type="EC" id="1.1.1.44"/>
    </reaction>
</comment>
<comment type="subunit">
    <text evidence="2 5">Homodimer.</text>
</comment>
<evidence type="ECO:0000256" key="6">
    <source>
        <dbReference type="RuleBase" id="RU000485"/>
    </source>
</evidence>
<comment type="similarity">
    <text evidence="1 5 6">Belongs to the 6-phosphogluconate dehydrogenase family.</text>
</comment>
<dbReference type="NCBIfam" id="NF006765">
    <property type="entry name" value="PRK09287.1"/>
    <property type="match status" value="1"/>
</dbReference>
<dbReference type="RefSeq" id="WP_349301195.1">
    <property type="nucleotide sequence ID" value="NZ_JBEDNQ010000013.1"/>
</dbReference>
<keyword evidence="4 6" id="KW-0311">Gluconate utilization</keyword>
<dbReference type="PANTHER" id="PTHR11811">
    <property type="entry name" value="6-PHOSPHOGLUCONATE DEHYDROGENASE"/>
    <property type="match status" value="1"/>
</dbReference>
<protein>
    <recommendedName>
        <fullName evidence="5 6">6-phosphogluconate dehydrogenase, decarboxylating</fullName>
        <ecNumber evidence="5 6">1.1.1.44</ecNumber>
    </recommendedName>
</protein>
<dbReference type="InterPro" id="IPR006113">
    <property type="entry name" value="6PGDH_Gnd/GntZ"/>
</dbReference>
<dbReference type="Gene3D" id="1.20.5.320">
    <property type="entry name" value="6-Phosphogluconate Dehydrogenase, domain 3"/>
    <property type="match status" value="1"/>
</dbReference>
<dbReference type="InterPro" id="IPR036291">
    <property type="entry name" value="NAD(P)-bd_dom_sf"/>
</dbReference>
<gene>
    <name evidence="8" type="primary">gndA</name>
    <name evidence="8" type="ORF">WIS52_26960</name>
</gene>
<dbReference type="PIRSF" id="PIRSF000109">
    <property type="entry name" value="6PGD"/>
    <property type="match status" value="1"/>
</dbReference>
<dbReference type="NCBIfam" id="TIGR00873">
    <property type="entry name" value="gnd"/>
    <property type="match status" value="1"/>
</dbReference>
<dbReference type="GO" id="GO:0004616">
    <property type="term" value="F:phosphogluconate dehydrogenase (decarboxylating) activity"/>
    <property type="evidence" value="ECO:0007669"/>
    <property type="project" value="UniProtKB-EC"/>
</dbReference>
<dbReference type="InterPro" id="IPR006183">
    <property type="entry name" value="Pgluconate_DH"/>
</dbReference>
<dbReference type="EC" id="1.1.1.44" evidence="5 6"/>
<sequence length="478" mass="51426">MAEKSRIGVTGLAVMGANLARNMARRGFPVAVHNRTTAKTTEFMSDYGHEGTFTGAESLQEFVDALETPRKIVVMVKAGKPVDAVIDELAPLLDENDIIIDAGNSHFPDTDRRTAYCAERGLRFMGIGVSGGEEGALNGPSIMPGGEIEAYREISDVLTAIAADVDGTPCCTHVGPGGSGHYVKMVHNGIEYADIQLIAEAYDLLTHVAGLSAPEIGKIFEQWNAGDLESFLIEITGIVLGKTDEATGKPLVDVIVDQAEQKGTGRWTAIDALDLGVPLTGITEAVFARTLSALRDERSAASGTLAGPTPGAGEDRGDLVEDIRQALYASKVVAYAQGFAQMRAASIAHGWDLDLGAMARIWRGGCIIRAQFLNRITEAYEQHPDLDNLLMVPYFTDAVADAQDAWRRVVATATAQGVAIPAFSSSLSYYDGYRRERGPANLIQGLRDYFGAHTYRRIDADGAFHTRWSQDGTEVRTD</sequence>
<dbReference type="PROSITE" id="PS00461">
    <property type="entry name" value="6PGD"/>
    <property type="match status" value="1"/>
</dbReference>
<dbReference type="InterPro" id="IPR008927">
    <property type="entry name" value="6-PGluconate_DH-like_C_sf"/>
</dbReference>
<evidence type="ECO:0000256" key="3">
    <source>
        <dbReference type="ARBA" id="ARBA00023002"/>
    </source>
</evidence>
<feature type="domain" description="6-phosphogluconate dehydrogenase C-terminal" evidence="7">
    <location>
        <begin position="180"/>
        <end position="469"/>
    </location>
</feature>
<accession>A0ABV1KIE7</accession>
<dbReference type="EMBL" id="JBEDNQ010000013">
    <property type="protein sequence ID" value="MEQ3554124.1"/>
    <property type="molecule type" value="Genomic_DNA"/>
</dbReference>
<dbReference type="InterPro" id="IPR006184">
    <property type="entry name" value="6PGdom_BS"/>
</dbReference>
<dbReference type="SUPFAM" id="SSF48179">
    <property type="entry name" value="6-phosphogluconate dehydrogenase C-terminal domain-like"/>
    <property type="match status" value="1"/>
</dbReference>
<keyword evidence="9" id="KW-1185">Reference proteome</keyword>
<dbReference type="Proteomes" id="UP001494902">
    <property type="component" value="Unassembled WGS sequence"/>
</dbReference>
<evidence type="ECO:0000313" key="9">
    <source>
        <dbReference type="Proteomes" id="UP001494902"/>
    </source>
</evidence>
<evidence type="ECO:0000256" key="1">
    <source>
        <dbReference type="ARBA" id="ARBA00008419"/>
    </source>
</evidence>
<proteinExistence type="inferred from homology"/>
<dbReference type="Gene3D" id="3.40.50.720">
    <property type="entry name" value="NAD(P)-binding Rossmann-like Domain"/>
    <property type="match status" value="1"/>
</dbReference>
<reference evidence="8 9" key="1">
    <citation type="submission" date="2024-03" db="EMBL/GenBank/DDBJ databases">
        <title>Draft genome sequence of Pseudonocardia nematodicida JCM 31783.</title>
        <authorList>
            <person name="Butdee W."/>
            <person name="Duangmal K."/>
        </authorList>
    </citation>
    <scope>NUCLEOTIDE SEQUENCE [LARGE SCALE GENOMIC DNA]</scope>
    <source>
        <strain evidence="8 9">JCM 31783</strain>
    </source>
</reference>